<evidence type="ECO:0000313" key="3">
    <source>
        <dbReference type="Proteomes" id="UP001479290"/>
    </source>
</evidence>
<proteinExistence type="predicted"/>
<dbReference type="AlphaFoldDB" id="A0AAW1Z387"/>
<dbReference type="EMBL" id="JAWDJR010000021">
    <property type="protein sequence ID" value="KAK9955786.1"/>
    <property type="molecule type" value="Genomic_DNA"/>
</dbReference>
<protein>
    <submittedName>
        <fullName evidence="2">Uncharacterized protein</fullName>
    </submittedName>
</protein>
<evidence type="ECO:0000256" key="1">
    <source>
        <dbReference type="SAM" id="MobiDB-lite"/>
    </source>
</evidence>
<keyword evidence="3" id="KW-1185">Reference proteome</keyword>
<sequence>CLSTASAVLQLQPCLMLAVVAPFQSHADQNRSYSLKTASPTGMSRECRTKPRRPR</sequence>
<comment type="caution">
    <text evidence="2">The sequence shown here is derived from an EMBL/GenBank/DDBJ whole genome shotgun (WGS) entry which is preliminary data.</text>
</comment>
<accession>A0AAW1Z387</accession>
<organism evidence="2 3">
    <name type="scientific">Culter alburnus</name>
    <name type="common">Topmouth culter</name>
    <dbReference type="NCBI Taxonomy" id="194366"/>
    <lineage>
        <taxon>Eukaryota</taxon>
        <taxon>Metazoa</taxon>
        <taxon>Chordata</taxon>
        <taxon>Craniata</taxon>
        <taxon>Vertebrata</taxon>
        <taxon>Euteleostomi</taxon>
        <taxon>Actinopterygii</taxon>
        <taxon>Neopterygii</taxon>
        <taxon>Teleostei</taxon>
        <taxon>Ostariophysi</taxon>
        <taxon>Cypriniformes</taxon>
        <taxon>Xenocyprididae</taxon>
        <taxon>Xenocypridinae</taxon>
        <taxon>Culter</taxon>
    </lineage>
</organism>
<feature type="region of interest" description="Disordered" evidence="1">
    <location>
        <begin position="28"/>
        <end position="55"/>
    </location>
</feature>
<gene>
    <name evidence="2" type="ORF">ABG768_015637</name>
</gene>
<reference evidence="2 3" key="1">
    <citation type="submission" date="2024-05" db="EMBL/GenBank/DDBJ databases">
        <title>A high-quality chromosomal-level genome assembly of Topmouth culter (Culter alburnus).</title>
        <authorList>
            <person name="Zhao H."/>
        </authorList>
    </citation>
    <scope>NUCLEOTIDE SEQUENCE [LARGE SCALE GENOMIC DNA]</scope>
    <source>
        <strain evidence="2">CATC2023</strain>
        <tissue evidence="2">Muscle</tissue>
    </source>
</reference>
<dbReference type="Proteomes" id="UP001479290">
    <property type="component" value="Unassembled WGS sequence"/>
</dbReference>
<name>A0AAW1Z387_CULAL</name>
<feature type="non-terminal residue" evidence="2">
    <location>
        <position position="1"/>
    </location>
</feature>
<evidence type="ECO:0000313" key="2">
    <source>
        <dbReference type="EMBL" id="KAK9955786.1"/>
    </source>
</evidence>
<feature type="compositionally biased region" description="Polar residues" evidence="1">
    <location>
        <begin position="28"/>
        <end position="42"/>
    </location>
</feature>